<proteinExistence type="predicted"/>
<evidence type="ECO:0000313" key="2">
    <source>
        <dbReference type="Proteomes" id="UP000024404"/>
    </source>
</evidence>
<reference evidence="2" key="1">
    <citation type="submission" date="2013-10" db="EMBL/GenBank/DDBJ databases">
        <title>Genome sequencing of Onchocerca volvulus.</title>
        <authorList>
            <person name="Cotton J."/>
            <person name="Tsai J."/>
            <person name="Stanley E."/>
            <person name="Tracey A."/>
            <person name="Holroyd N."/>
            <person name="Lustigman S."/>
            <person name="Berriman M."/>
        </authorList>
    </citation>
    <scope>NUCLEOTIDE SEQUENCE</scope>
</reference>
<accession>A0A8R1XR31</accession>
<dbReference type="Proteomes" id="UP000024404">
    <property type="component" value="Unassembled WGS sequence"/>
</dbReference>
<sequence>MDHIMPLIDTSTRTLHDEFLVEIVTEVFIGTIAGRRIAQELSYKDLKNMTTIKVMAQAANFELNRRFRVLHYRDGEINPPFLRKSWEIASQTNLIDDEIKWEFEEYHWLPSCAILFGHQQPLNIMGVGDYCYVVTITSQKKYLEIFCAVENINECERVSIDLDKIKRDPMNGMFFPYAWHWNDNLYFSDMRAFIFKYEKNIEFTRRVKNEAKLIILIVCNGEYTHPEHREFKIAQIREKQYKMPICVVAQSSVEKKERFDQDYWNSKIWTDNLVMTFRGFNMEASTFVVDTEDDETLKKQFLDWKENLNFLDSHQIIAFHFTIDNSNEPENGEQIFSDIFQNIPLSTLRLHGGPSITGVSYQAEMEFRFDAGPVYAIVGLRMFGCDGKDSCEESG</sequence>
<dbReference type="AlphaFoldDB" id="A0A8R1XR31"/>
<dbReference type="EMBL" id="CMVM020000054">
    <property type="status" value="NOT_ANNOTATED_CDS"/>
    <property type="molecule type" value="Genomic_DNA"/>
</dbReference>
<organism evidence="1 2">
    <name type="scientific">Onchocerca volvulus</name>
    <dbReference type="NCBI Taxonomy" id="6282"/>
    <lineage>
        <taxon>Eukaryota</taxon>
        <taxon>Metazoa</taxon>
        <taxon>Ecdysozoa</taxon>
        <taxon>Nematoda</taxon>
        <taxon>Chromadorea</taxon>
        <taxon>Rhabditida</taxon>
        <taxon>Spirurina</taxon>
        <taxon>Spiruromorpha</taxon>
        <taxon>Filarioidea</taxon>
        <taxon>Onchocercidae</taxon>
        <taxon>Onchocerca</taxon>
    </lineage>
</organism>
<keyword evidence="2" id="KW-1185">Reference proteome</keyword>
<dbReference type="OMA" id="FCAVENI"/>
<evidence type="ECO:0000313" key="1">
    <source>
        <dbReference type="EnsemblMetazoa" id="OVOC1797.1"/>
    </source>
</evidence>
<dbReference type="EnsemblMetazoa" id="OVOC1797.1">
    <property type="protein sequence ID" value="OVOC1797.1"/>
    <property type="gene ID" value="WBGene00238606"/>
</dbReference>
<name>A0A8R1XR31_ONCVO</name>
<protein>
    <submittedName>
        <fullName evidence="1">Uncharacterized protein</fullName>
    </submittedName>
</protein>
<reference evidence="1" key="2">
    <citation type="submission" date="2022-06" db="UniProtKB">
        <authorList>
            <consortium name="EnsemblMetazoa"/>
        </authorList>
    </citation>
    <scope>IDENTIFICATION</scope>
</reference>